<dbReference type="SMART" id="SM00054">
    <property type="entry name" value="EFh"/>
    <property type="match status" value="4"/>
</dbReference>
<dbReference type="GO" id="GO:0005509">
    <property type="term" value="F:calcium ion binding"/>
    <property type="evidence" value="ECO:0007669"/>
    <property type="project" value="InterPro"/>
</dbReference>
<keyword evidence="1" id="KW-0479">Metal-binding</keyword>
<dbReference type="SUPFAM" id="SSF47473">
    <property type="entry name" value="EF-hand"/>
    <property type="match status" value="1"/>
</dbReference>
<feature type="chain" id="PRO_5001813762" evidence="5">
    <location>
        <begin position="27"/>
        <end position="524"/>
    </location>
</feature>
<gene>
    <name evidence="7" type="ORF">TGVAND_293760</name>
</gene>
<dbReference type="AlphaFoldDB" id="A0A086PSC9"/>
<evidence type="ECO:0000256" key="3">
    <source>
        <dbReference type="ARBA" id="ARBA00022837"/>
    </source>
</evidence>
<evidence type="ECO:0000313" key="7">
    <source>
        <dbReference type="EMBL" id="KFH03261.1"/>
    </source>
</evidence>
<evidence type="ECO:0000259" key="6">
    <source>
        <dbReference type="PROSITE" id="PS50222"/>
    </source>
</evidence>
<feature type="domain" description="EF-hand" evidence="6">
    <location>
        <begin position="217"/>
        <end position="252"/>
    </location>
</feature>
<protein>
    <submittedName>
        <fullName evidence="7">EF hand domain-containing protein</fullName>
    </submittedName>
</protein>
<dbReference type="PANTHER" id="PTHR10891">
    <property type="entry name" value="EF-HAND CALCIUM-BINDING DOMAIN CONTAINING PROTEIN"/>
    <property type="match status" value="1"/>
</dbReference>
<dbReference type="EMBL" id="AEYJ02001306">
    <property type="protein sequence ID" value="KFH03261.1"/>
    <property type="molecule type" value="Genomic_DNA"/>
</dbReference>
<organism evidence="7 8">
    <name type="scientific">Toxoplasma gondii VAND</name>
    <dbReference type="NCBI Taxonomy" id="933077"/>
    <lineage>
        <taxon>Eukaryota</taxon>
        <taxon>Sar</taxon>
        <taxon>Alveolata</taxon>
        <taxon>Apicomplexa</taxon>
        <taxon>Conoidasida</taxon>
        <taxon>Coccidia</taxon>
        <taxon>Eucoccidiorida</taxon>
        <taxon>Eimeriorina</taxon>
        <taxon>Sarcocystidae</taxon>
        <taxon>Toxoplasma</taxon>
    </lineage>
</organism>
<evidence type="ECO:0000256" key="4">
    <source>
        <dbReference type="SAM" id="MobiDB-lite"/>
    </source>
</evidence>
<dbReference type="OrthoDB" id="329732at2759"/>
<dbReference type="InterPro" id="IPR002048">
    <property type="entry name" value="EF_hand_dom"/>
</dbReference>
<feature type="domain" description="EF-hand" evidence="6">
    <location>
        <begin position="409"/>
        <end position="436"/>
    </location>
</feature>
<dbReference type="Proteomes" id="UP000028840">
    <property type="component" value="Unassembled WGS sequence"/>
</dbReference>
<dbReference type="InterPro" id="IPR018247">
    <property type="entry name" value="EF_Hand_1_Ca_BS"/>
</dbReference>
<proteinExistence type="predicted"/>
<dbReference type="Pfam" id="PF13202">
    <property type="entry name" value="EF-hand_5"/>
    <property type="match status" value="2"/>
</dbReference>
<feature type="signal peptide" evidence="5">
    <location>
        <begin position="1"/>
        <end position="26"/>
    </location>
</feature>
<accession>A0A086PSC9</accession>
<dbReference type="InterPro" id="IPR011992">
    <property type="entry name" value="EF-hand-dom_pair"/>
</dbReference>
<feature type="region of interest" description="Disordered" evidence="4">
    <location>
        <begin position="88"/>
        <end position="119"/>
    </location>
</feature>
<comment type="caution">
    <text evidence="7">The sequence shown here is derived from an EMBL/GenBank/DDBJ whole genome shotgun (WGS) entry which is preliminary data.</text>
</comment>
<dbReference type="VEuPathDB" id="ToxoDB:TGVAND_293760"/>
<dbReference type="Gene3D" id="1.10.238.10">
    <property type="entry name" value="EF-hand"/>
    <property type="match status" value="2"/>
</dbReference>
<dbReference type="PROSITE" id="PS00018">
    <property type="entry name" value="EF_HAND_1"/>
    <property type="match status" value="1"/>
</dbReference>
<keyword evidence="2" id="KW-0677">Repeat</keyword>
<keyword evidence="3" id="KW-0106">Calcium</keyword>
<evidence type="ECO:0000256" key="2">
    <source>
        <dbReference type="ARBA" id="ARBA00022737"/>
    </source>
</evidence>
<evidence type="ECO:0000256" key="1">
    <source>
        <dbReference type="ARBA" id="ARBA00022723"/>
    </source>
</evidence>
<feature type="domain" description="EF-hand" evidence="6">
    <location>
        <begin position="159"/>
        <end position="194"/>
    </location>
</feature>
<dbReference type="PROSITE" id="PS50222">
    <property type="entry name" value="EF_HAND_2"/>
    <property type="match status" value="3"/>
</dbReference>
<reference evidence="7 8" key="1">
    <citation type="submission" date="2014-08" db="EMBL/GenBank/DDBJ databases">
        <authorList>
            <person name="Sibley D."/>
            <person name="Venepally P."/>
            <person name="Karamycheva S."/>
            <person name="Hadjithomas M."/>
            <person name="Khan A."/>
            <person name="Brunk B."/>
            <person name="Roos D."/>
            <person name="Caler E."/>
            <person name="Lorenzi H."/>
        </authorList>
    </citation>
    <scope>NUCLEOTIDE SEQUENCE [LARGE SCALE GENOMIC DNA]</scope>
    <source>
        <strain evidence="7 8">VAND</strain>
    </source>
</reference>
<sequence>MKATPSLSRFLFPGFLLFSSSFFVSPFTHVAFSSTLVNTPVLGRETLHLSAPSEGLETHSAQPQFLDKGGSGESFDFGGPCFPRFTVSNEGISPQEEPSREQSQSAAATHRGRCNTSSAQQWGDNRSCAFGKHLTPRACDIAFASVLVGSEHPDRDQRQEGTPILFFFDKLDRNRDGVLDLREAVRMLNALLKEISPPDNGFPGISRRDWFSVASAYDRGFVSEIVGLFDEDGDGVLHLGEFSALLLSVHAKSIGQTALLALSMKHRSGMDDLSSAGFSSLFGNVSSTAHGQRSNIPFSKMGTPGQLTRDELKFTLRSVLQQQYADAEHEVAVFIERLEREERRNGPSAATDEARQRRIHELFTMRALVEKGLEGRITRSDKNGDGRYDLFEVIGALEAESEHIGTCWMFASFDRDGDGRLSMAEARTIAEEATVWTVSDGRGIAVDTGRGLPTVGEKSRYYIQDRDTQMDVQREEVCTLCWILDANKDQFVTFDEFSFLVHNEDLVALGLRAMLKRDRDIVQF</sequence>
<dbReference type="InterPro" id="IPR039647">
    <property type="entry name" value="EF_hand_pair_protein_CML-like"/>
</dbReference>
<keyword evidence="5" id="KW-0732">Signal</keyword>
<evidence type="ECO:0000256" key="5">
    <source>
        <dbReference type="SAM" id="SignalP"/>
    </source>
</evidence>
<reference evidence="7 8" key="2">
    <citation type="journal article" date="2015" name="Eukaryot. Cell">
        <title>Genetic mapping reveals that sinefungin resistance in Toxoplasma gondii is controlled by a putative amino acid transporter locus that can be used as a negative selectable marker.</title>
        <authorList>
            <person name="Behnke M.S."/>
            <person name="Khan A."/>
            <person name="Sibley L.D."/>
        </authorList>
    </citation>
    <scope>NUCLEOTIDE SEQUENCE [LARGE SCALE GENOMIC DNA]</scope>
    <source>
        <strain evidence="7 8">VAND</strain>
    </source>
</reference>
<evidence type="ECO:0000313" key="8">
    <source>
        <dbReference type="Proteomes" id="UP000028840"/>
    </source>
</evidence>
<name>A0A086PSC9_TOXGO</name>